<organism evidence="1 2">
    <name type="scientific">Auriscalpium vulgare</name>
    <dbReference type="NCBI Taxonomy" id="40419"/>
    <lineage>
        <taxon>Eukaryota</taxon>
        <taxon>Fungi</taxon>
        <taxon>Dikarya</taxon>
        <taxon>Basidiomycota</taxon>
        <taxon>Agaricomycotina</taxon>
        <taxon>Agaricomycetes</taxon>
        <taxon>Russulales</taxon>
        <taxon>Auriscalpiaceae</taxon>
        <taxon>Auriscalpium</taxon>
    </lineage>
</organism>
<dbReference type="EMBL" id="MU276113">
    <property type="protein sequence ID" value="KAI0041606.1"/>
    <property type="molecule type" value="Genomic_DNA"/>
</dbReference>
<dbReference type="Proteomes" id="UP000814033">
    <property type="component" value="Unassembled WGS sequence"/>
</dbReference>
<reference evidence="1" key="2">
    <citation type="journal article" date="2022" name="New Phytol.">
        <title>Evolutionary transition to the ectomycorrhizal habit in the genomes of a hyperdiverse lineage of mushroom-forming fungi.</title>
        <authorList>
            <person name="Looney B."/>
            <person name="Miyauchi S."/>
            <person name="Morin E."/>
            <person name="Drula E."/>
            <person name="Courty P.E."/>
            <person name="Kohler A."/>
            <person name="Kuo A."/>
            <person name="LaButti K."/>
            <person name="Pangilinan J."/>
            <person name="Lipzen A."/>
            <person name="Riley R."/>
            <person name="Andreopoulos W."/>
            <person name="He G."/>
            <person name="Johnson J."/>
            <person name="Nolan M."/>
            <person name="Tritt A."/>
            <person name="Barry K.W."/>
            <person name="Grigoriev I.V."/>
            <person name="Nagy L.G."/>
            <person name="Hibbett D."/>
            <person name="Henrissat B."/>
            <person name="Matheny P.B."/>
            <person name="Labbe J."/>
            <person name="Martin F.M."/>
        </authorList>
    </citation>
    <scope>NUCLEOTIDE SEQUENCE</scope>
    <source>
        <strain evidence="1">FP105234-sp</strain>
    </source>
</reference>
<sequence length="657" mass="73664">MISNASFCSPWASRDWPPFFTTAFVPRLADGLCNSARRRVPIPPTSIYCDSSVTASISIMPPWDPKKLPLRTKRDMFRKPPADLVKCAKRGSSLALFLISNKIITVPEYLHEELIGAYCSVLQHFEPPDPCLLTDGLEGEVVQRARYCFVGLAGMDSVHDAPLEPIIAAWHGMFKWMVYLSELCRAEDPQHVMLMVIMNIVHKVCMRPEIRRWIAATPGILSLTTSIWMNEELVPEPPSSMITLNVIELLKSLPISAVGEVVSSAGRADVLVDRLISCLRAVVKKRASCIANIHWYLTLMQALGGPPESPARKAFLEPGVMRALTKTLVKVSGLDMKLDANIRTATIDLGFALVINFIETGTAVDRVRQCVHDGILEAIVNSAPDLDPSSIETMSAWTLIADIIPRYIVFRSVTEAVCASLAKLQDVKYQHKMAQSRHVRMKDAWDKLCIRANWQRNLKETIERDLSNLSAKCDACQKLGPKKLIRRCAGCHSSVYCSRKCQEIAWATTHRAQCAEDRHCRRTAATGVSKSDAWHHNALAVYHAKEVVPNLRATAARDYPDIPLYKFFVSLDYTVCPEAKYRLVELTPGLKDDEQCEIMRTITLLWVKTRLGEYTESTLLQIPSLWTQDELGAEKNGGVVKEDLFVVQRVERTPLKK</sequence>
<evidence type="ECO:0000313" key="2">
    <source>
        <dbReference type="Proteomes" id="UP000814033"/>
    </source>
</evidence>
<proteinExistence type="predicted"/>
<reference evidence="1" key="1">
    <citation type="submission" date="2021-02" db="EMBL/GenBank/DDBJ databases">
        <authorList>
            <consortium name="DOE Joint Genome Institute"/>
            <person name="Ahrendt S."/>
            <person name="Looney B.P."/>
            <person name="Miyauchi S."/>
            <person name="Morin E."/>
            <person name="Drula E."/>
            <person name="Courty P.E."/>
            <person name="Chicoki N."/>
            <person name="Fauchery L."/>
            <person name="Kohler A."/>
            <person name="Kuo A."/>
            <person name="Labutti K."/>
            <person name="Pangilinan J."/>
            <person name="Lipzen A."/>
            <person name="Riley R."/>
            <person name="Andreopoulos W."/>
            <person name="He G."/>
            <person name="Johnson J."/>
            <person name="Barry K.W."/>
            <person name="Grigoriev I.V."/>
            <person name="Nagy L."/>
            <person name="Hibbett D."/>
            <person name="Henrissat B."/>
            <person name="Matheny P.B."/>
            <person name="Labbe J."/>
            <person name="Martin F."/>
        </authorList>
    </citation>
    <scope>NUCLEOTIDE SEQUENCE</scope>
    <source>
        <strain evidence="1">FP105234-sp</strain>
    </source>
</reference>
<name>A0ACB8RBQ4_9AGAM</name>
<keyword evidence="2" id="KW-1185">Reference proteome</keyword>
<evidence type="ECO:0000313" key="1">
    <source>
        <dbReference type="EMBL" id="KAI0041606.1"/>
    </source>
</evidence>
<protein>
    <submittedName>
        <fullName evidence="1">Uncharacterized protein</fullName>
    </submittedName>
</protein>
<gene>
    <name evidence="1" type="ORF">FA95DRAFT_676921</name>
</gene>
<comment type="caution">
    <text evidence="1">The sequence shown here is derived from an EMBL/GenBank/DDBJ whole genome shotgun (WGS) entry which is preliminary data.</text>
</comment>
<accession>A0ACB8RBQ4</accession>